<gene>
    <name evidence="2" type="ORF">EJ04DRAFT_428436</name>
</gene>
<dbReference type="Pfam" id="PF10330">
    <property type="entry name" value="Stb3"/>
    <property type="match status" value="1"/>
</dbReference>
<evidence type="ECO:0000313" key="3">
    <source>
        <dbReference type="Proteomes" id="UP000799444"/>
    </source>
</evidence>
<comment type="caution">
    <text evidence="2">The sequence shown here is derived from an EMBL/GenBank/DDBJ whole genome shotgun (WGS) entry which is preliminary data.</text>
</comment>
<evidence type="ECO:0000313" key="2">
    <source>
        <dbReference type="EMBL" id="KAF2738820.1"/>
    </source>
</evidence>
<dbReference type="GO" id="GO:0000432">
    <property type="term" value="P:positive regulation of transcription from RNA polymerase II promoter by glucose"/>
    <property type="evidence" value="ECO:0007669"/>
    <property type="project" value="TreeGrafter"/>
</dbReference>
<dbReference type="Proteomes" id="UP000799444">
    <property type="component" value="Unassembled WGS sequence"/>
</dbReference>
<feature type="compositionally biased region" description="Polar residues" evidence="1">
    <location>
        <begin position="1"/>
        <end position="11"/>
    </location>
</feature>
<feature type="region of interest" description="Disordered" evidence="1">
    <location>
        <begin position="1"/>
        <end position="34"/>
    </location>
</feature>
<feature type="region of interest" description="Disordered" evidence="1">
    <location>
        <begin position="146"/>
        <end position="172"/>
    </location>
</feature>
<feature type="region of interest" description="Disordered" evidence="1">
    <location>
        <begin position="296"/>
        <end position="316"/>
    </location>
</feature>
<name>A0A9P4R839_9PLEO</name>
<dbReference type="PANTHER" id="PTHR28164:SF1">
    <property type="entry name" value="PROTEIN STB3"/>
    <property type="match status" value="1"/>
</dbReference>
<proteinExistence type="predicted"/>
<keyword evidence="3" id="KW-1185">Reference proteome</keyword>
<dbReference type="OrthoDB" id="5391991at2759"/>
<dbReference type="GO" id="GO:0043565">
    <property type="term" value="F:sequence-specific DNA binding"/>
    <property type="evidence" value="ECO:0007669"/>
    <property type="project" value="TreeGrafter"/>
</dbReference>
<accession>A0A9P4R839</accession>
<evidence type="ECO:0008006" key="4">
    <source>
        <dbReference type="Google" id="ProtNLM"/>
    </source>
</evidence>
<dbReference type="InterPro" id="IPR018818">
    <property type="entry name" value="Stb3"/>
</dbReference>
<reference evidence="2" key="1">
    <citation type="journal article" date="2020" name="Stud. Mycol.">
        <title>101 Dothideomycetes genomes: a test case for predicting lifestyles and emergence of pathogens.</title>
        <authorList>
            <person name="Haridas S."/>
            <person name="Albert R."/>
            <person name="Binder M."/>
            <person name="Bloem J."/>
            <person name="Labutti K."/>
            <person name="Salamov A."/>
            <person name="Andreopoulos B."/>
            <person name="Baker S."/>
            <person name="Barry K."/>
            <person name="Bills G."/>
            <person name="Bluhm B."/>
            <person name="Cannon C."/>
            <person name="Castanera R."/>
            <person name="Culley D."/>
            <person name="Daum C."/>
            <person name="Ezra D."/>
            <person name="Gonzalez J."/>
            <person name="Henrissat B."/>
            <person name="Kuo A."/>
            <person name="Liang C."/>
            <person name="Lipzen A."/>
            <person name="Lutzoni F."/>
            <person name="Magnuson J."/>
            <person name="Mondo S."/>
            <person name="Nolan M."/>
            <person name="Ohm R."/>
            <person name="Pangilinan J."/>
            <person name="Park H.-J."/>
            <person name="Ramirez L."/>
            <person name="Alfaro M."/>
            <person name="Sun H."/>
            <person name="Tritt A."/>
            <person name="Yoshinaga Y."/>
            <person name="Zwiers L.-H."/>
            <person name="Turgeon B."/>
            <person name="Goodwin S."/>
            <person name="Spatafora J."/>
            <person name="Crous P."/>
            <person name="Grigoriev I."/>
        </authorList>
    </citation>
    <scope>NUCLEOTIDE SEQUENCE</scope>
    <source>
        <strain evidence="2">CBS 125425</strain>
    </source>
</reference>
<sequence>MLLTPPNSISPTLPAHKHRPGLPVSLTPHPPSDSDMDLQEAVEHAAVHGQRTSALSREALAGLEAEGAITAEMLAKQYLPEIFKGQDTMPIKDIMSHLAQNVPGYARIPQAKARRLCVAALEYREGGGMNGEFVFEKVGWGRWSSHPKGHAPQGRGVPISGATRPGLTPPASVDSAVGLQIPKNMRGRVDYTGSWAAGSMMSSRDEEMADRMSLDGSETSESASEMDLEHDLDDDDTDVEDWAAIGPQALREAARGHRTVYRDYNYLSRMSGARNRSTSAQSVSLSRAGRVTTPALNSSYSASRDNAADNTTTTTTINTASGSGVLGNRGQNTQEREAIAALLAMGSM</sequence>
<dbReference type="PANTHER" id="PTHR28164">
    <property type="entry name" value="PROTEIN STB3"/>
    <property type="match status" value="1"/>
</dbReference>
<feature type="region of interest" description="Disordered" evidence="1">
    <location>
        <begin position="202"/>
        <end position="225"/>
    </location>
</feature>
<dbReference type="EMBL" id="ML996107">
    <property type="protein sequence ID" value="KAF2738820.1"/>
    <property type="molecule type" value="Genomic_DNA"/>
</dbReference>
<dbReference type="AlphaFoldDB" id="A0A9P4R839"/>
<evidence type="ECO:0000256" key="1">
    <source>
        <dbReference type="SAM" id="MobiDB-lite"/>
    </source>
</evidence>
<dbReference type="GO" id="GO:0005634">
    <property type="term" value="C:nucleus"/>
    <property type="evidence" value="ECO:0007669"/>
    <property type="project" value="TreeGrafter"/>
</dbReference>
<protein>
    <recommendedName>
        <fullName evidence="4">Sin3 binding protein-domain-containing protein</fullName>
    </recommendedName>
</protein>
<organism evidence="2 3">
    <name type="scientific">Polyplosphaeria fusca</name>
    <dbReference type="NCBI Taxonomy" id="682080"/>
    <lineage>
        <taxon>Eukaryota</taxon>
        <taxon>Fungi</taxon>
        <taxon>Dikarya</taxon>
        <taxon>Ascomycota</taxon>
        <taxon>Pezizomycotina</taxon>
        <taxon>Dothideomycetes</taxon>
        <taxon>Pleosporomycetidae</taxon>
        <taxon>Pleosporales</taxon>
        <taxon>Tetraplosphaeriaceae</taxon>
        <taxon>Polyplosphaeria</taxon>
    </lineage>
</organism>
<feature type="compositionally biased region" description="Basic and acidic residues" evidence="1">
    <location>
        <begin position="203"/>
        <end position="213"/>
    </location>
</feature>